<dbReference type="Pfam" id="PF00172">
    <property type="entry name" value="Zn_clus"/>
    <property type="match status" value="1"/>
</dbReference>
<dbReference type="CDD" id="cd00067">
    <property type="entry name" value="GAL4"/>
    <property type="match status" value="1"/>
</dbReference>
<dbReference type="GO" id="GO:0005634">
    <property type="term" value="C:nucleus"/>
    <property type="evidence" value="ECO:0007669"/>
    <property type="project" value="InterPro"/>
</dbReference>
<keyword evidence="5" id="KW-0539">Nucleus</keyword>
<dbReference type="InterPro" id="IPR036864">
    <property type="entry name" value="Zn2-C6_fun-type_DNA-bd_sf"/>
</dbReference>
<dbReference type="PANTHER" id="PTHR31069">
    <property type="entry name" value="OLEATE-ACTIVATED TRANSCRIPTION FACTOR 1-RELATED"/>
    <property type="match status" value="1"/>
</dbReference>
<dbReference type="PROSITE" id="PS00463">
    <property type="entry name" value="ZN2_CY6_FUNGAL_1"/>
    <property type="match status" value="1"/>
</dbReference>
<dbReference type="RefSeq" id="XP_035339148.1">
    <property type="nucleotide sequence ID" value="XM_035483255.1"/>
</dbReference>
<keyword evidence="9" id="KW-1185">Reference proteome</keyword>
<dbReference type="Pfam" id="PF08493">
    <property type="entry name" value="AflR"/>
    <property type="match status" value="1"/>
</dbReference>
<keyword evidence="1" id="KW-0479">Metal-binding</keyword>
<dbReference type="Proteomes" id="UP000509510">
    <property type="component" value="Chromosome I"/>
</dbReference>
<keyword evidence="3" id="KW-0238">DNA-binding</keyword>
<feature type="region of interest" description="Disordered" evidence="6">
    <location>
        <begin position="1"/>
        <end position="24"/>
    </location>
</feature>
<evidence type="ECO:0000259" key="7">
    <source>
        <dbReference type="PROSITE" id="PS50048"/>
    </source>
</evidence>
<dbReference type="GO" id="GO:0008270">
    <property type="term" value="F:zinc ion binding"/>
    <property type="evidence" value="ECO:0007669"/>
    <property type="project" value="InterPro"/>
</dbReference>
<dbReference type="KEGG" id="trg:TRUGW13939_00040"/>
<evidence type="ECO:0000256" key="1">
    <source>
        <dbReference type="ARBA" id="ARBA00022723"/>
    </source>
</evidence>
<dbReference type="AlphaFoldDB" id="A0A7H8QGF7"/>
<dbReference type="GeneID" id="55987557"/>
<dbReference type="InterPro" id="IPR013700">
    <property type="entry name" value="AflR"/>
</dbReference>
<dbReference type="GO" id="GO:0003677">
    <property type="term" value="F:DNA binding"/>
    <property type="evidence" value="ECO:0007669"/>
    <property type="project" value="UniProtKB-KW"/>
</dbReference>
<dbReference type="SMART" id="SM00066">
    <property type="entry name" value="GAL4"/>
    <property type="match status" value="1"/>
</dbReference>
<dbReference type="PRINTS" id="PR00755">
    <property type="entry name" value="AFLATOXINBRP"/>
</dbReference>
<evidence type="ECO:0000256" key="2">
    <source>
        <dbReference type="ARBA" id="ARBA00023015"/>
    </source>
</evidence>
<protein>
    <recommendedName>
        <fullName evidence="7">Zn(2)-C6 fungal-type domain-containing protein</fullName>
    </recommendedName>
</protein>
<evidence type="ECO:0000313" key="8">
    <source>
        <dbReference type="EMBL" id="QKX52969.1"/>
    </source>
</evidence>
<sequence length="429" mass="47195">MSAVYAPNPPARPARRSTAPTAPKLRDTCDACAASKVKCNKEKPTCARCAKRGVVCEYVVTKRSGRKHERRQSDARTTPQASSSSTTNTLSQLADFQPPPRLRVIGDDLDNSPNMLSSGDQTLLWIPNDLSPEFNELFNFPITSQTTEGPKSSQALHYSQIGTEGINIPPNSDGTATINPNHVPVTMDDVSESPALSIPRSLSESRSTGLNDALTFEDPRSDASCCCLLQALDLLKRSLRISPTLCMCSRGQESSPSNHQLRTVQSVFEENEEAISTITNMLQCPCSRDGYLLAIVELTVFKILGLYAAAAKPTSEEELTDEIQKRCSPSCHFERVVQRPDIGNSYYLGDGDHGRIIAQQVLSKLYHVQTLVSELSSRLKAVNSHDEIHAVEFFSPFSPAMLNQLDINLRTRLRALYLEIVDLATRIVS</sequence>
<dbReference type="InterPro" id="IPR050675">
    <property type="entry name" value="OAF3"/>
</dbReference>
<dbReference type="OrthoDB" id="2740448at2759"/>
<reference evidence="9" key="1">
    <citation type="submission" date="2020-06" db="EMBL/GenBank/DDBJ databases">
        <title>A chromosome-scale genome assembly of Talaromyces rugulosus W13939.</title>
        <authorList>
            <person name="Wang B."/>
            <person name="Guo L."/>
            <person name="Ye K."/>
            <person name="Wang L."/>
        </authorList>
    </citation>
    <scope>NUCLEOTIDE SEQUENCE [LARGE SCALE GENOMIC DNA]</scope>
    <source>
        <strain evidence="9">W13939</strain>
    </source>
</reference>
<evidence type="ECO:0000256" key="3">
    <source>
        <dbReference type="ARBA" id="ARBA00023125"/>
    </source>
</evidence>
<dbReference type="SUPFAM" id="SSF57701">
    <property type="entry name" value="Zn2/Cys6 DNA-binding domain"/>
    <property type="match status" value="1"/>
</dbReference>
<dbReference type="PANTHER" id="PTHR31069:SF31">
    <property type="entry name" value="MONODICTYPHENONE CLUSTER TRANSCRIPTION FACTOR-RELATED"/>
    <property type="match status" value="1"/>
</dbReference>
<keyword evidence="2" id="KW-0805">Transcription regulation</keyword>
<evidence type="ECO:0000256" key="5">
    <source>
        <dbReference type="ARBA" id="ARBA00023242"/>
    </source>
</evidence>
<dbReference type="GO" id="GO:0045122">
    <property type="term" value="P:aflatoxin biosynthetic process"/>
    <property type="evidence" value="ECO:0007669"/>
    <property type="project" value="InterPro"/>
</dbReference>
<dbReference type="PROSITE" id="PS50048">
    <property type="entry name" value="ZN2_CY6_FUNGAL_2"/>
    <property type="match status" value="1"/>
</dbReference>
<dbReference type="EMBL" id="CP055898">
    <property type="protein sequence ID" value="QKX52969.1"/>
    <property type="molecule type" value="Genomic_DNA"/>
</dbReference>
<gene>
    <name evidence="8" type="ORF">TRUGW13939_00040</name>
</gene>
<evidence type="ECO:0000313" key="9">
    <source>
        <dbReference type="Proteomes" id="UP000509510"/>
    </source>
</evidence>
<evidence type="ECO:0000256" key="4">
    <source>
        <dbReference type="ARBA" id="ARBA00023163"/>
    </source>
</evidence>
<name>A0A7H8QGF7_TALRU</name>
<dbReference type="GO" id="GO:0000981">
    <property type="term" value="F:DNA-binding transcription factor activity, RNA polymerase II-specific"/>
    <property type="evidence" value="ECO:0007669"/>
    <property type="project" value="InterPro"/>
</dbReference>
<dbReference type="Gene3D" id="4.10.240.10">
    <property type="entry name" value="Zn(2)-C6 fungal-type DNA-binding domain"/>
    <property type="match status" value="1"/>
</dbReference>
<dbReference type="InterPro" id="IPR001138">
    <property type="entry name" value="Zn2Cys6_DnaBD"/>
</dbReference>
<feature type="compositionally biased region" description="Low complexity" evidence="6">
    <location>
        <begin position="82"/>
        <end position="91"/>
    </location>
</feature>
<accession>A0A7H8QGF7</accession>
<organism evidence="8 9">
    <name type="scientific">Talaromyces rugulosus</name>
    <name type="common">Penicillium rugulosum</name>
    <dbReference type="NCBI Taxonomy" id="121627"/>
    <lineage>
        <taxon>Eukaryota</taxon>
        <taxon>Fungi</taxon>
        <taxon>Dikarya</taxon>
        <taxon>Ascomycota</taxon>
        <taxon>Pezizomycotina</taxon>
        <taxon>Eurotiomycetes</taxon>
        <taxon>Eurotiomycetidae</taxon>
        <taxon>Eurotiales</taxon>
        <taxon>Trichocomaceae</taxon>
        <taxon>Talaromyces</taxon>
        <taxon>Talaromyces sect. Islandici</taxon>
    </lineage>
</organism>
<feature type="domain" description="Zn(2)-C6 fungal-type" evidence="7">
    <location>
        <begin position="28"/>
        <end position="58"/>
    </location>
</feature>
<feature type="region of interest" description="Disordered" evidence="6">
    <location>
        <begin position="62"/>
        <end position="103"/>
    </location>
</feature>
<proteinExistence type="predicted"/>
<keyword evidence="4" id="KW-0804">Transcription</keyword>
<evidence type="ECO:0000256" key="6">
    <source>
        <dbReference type="SAM" id="MobiDB-lite"/>
    </source>
</evidence>